<dbReference type="GO" id="GO:0005576">
    <property type="term" value="C:extracellular region"/>
    <property type="evidence" value="ECO:0007669"/>
    <property type="project" value="InterPro"/>
</dbReference>
<dbReference type="GO" id="GO:0048699">
    <property type="term" value="P:generation of neurons"/>
    <property type="evidence" value="ECO:0007669"/>
    <property type="project" value="UniProtKB-ARBA"/>
</dbReference>
<keyword evidence="11 20" id="KW-0879">Wnt signaling pathway</keyword>
<evidence type="ECO:0000256" key="5">
    <source>
        <dbReference type="ARBA" id="ARBA00005683"/>
    </source>
</evidence>
<dbReference type="Gene3D" id="3.30.450.260">
    <property type="entry name" value="Haem NO binding associated domain"/>
    <property type="match status" value="1"/>
</dbReference>
<dbReference type="InterPro" id="IPR029787">
    <property type="entry name" value="Nucleotide_cyclase"/>
</dbReference>
<dbReference type="Proteomes" id="UP000276991">
    <property type="component" value="Unassembled WGS sequence"/>
</dbReference>
<evidence type="ECO:0000256" key="3">
    <source>
        <dbReference type="ARBA" id="ARBA00004496"/>
    </source>
</evidence>
<dbReference type="Pfam" id="PF00211">
    <property type="entry name" value="Guanylate_cyc"/>
    <property type="match status" value="1"/>
</dbReference>
<dbReference type="InterPro" id="IPR042463">
    <property type="entry name" value="HNOB_dom_associated_sf"/>
</dbReference>
<comment type="similarity">
    <text evidence="5 20">Belongs to the Wnt family.</text>
</comment>
<dbReference type="InterPro" id="IPR018161">
    <property type="entry name" value="Wnt_CS"/>
</dbReference>
<evidence type="ECO:0000256" key="8">
    <source>
        <dbReference type="ARBA" id="ARBA00022525"/>
    </source>
</evidence>
<dbReference type="SUPFAM" id="SSF111126">
    <property type="entry name" value="Ligand-binding domain in the NO signalling and Golgi transport"/>
    <property type="match status" value="1"/>
</dbReference>
<keyword evidence="10" id="KW-0479">Metal-binding</keyword>
<dbReference type="CDD" id="cd07302">
    <property type="entry name" value="CHD"/>
    <property type="match status" value="1"/>
</dbReference>
<dbReference type="PROSITE" id="PS00246">
    <property type="entry name" value="WNT1"/>
    <property type="match status" value="1"/>
</dbReference>
<reference evidence="23 24" key="1">
    <citation type="submission" date="2018-08" db="EMBL/GenBank/DDBJ databases">
        <authorList>
            <person name="Laetsch R D."/>
            <person name="Stevens L."/>
            <person name="Kumar S."/>
            <person name="Blaxter L. M."/>
        </authorList>
    </citation>
    <scope>NUCLEOTIDE SEQUENCE [LARGE SCALE GENOMIC DNA]</scope>
</reference>
<evidence type="ECO:0000256" key="16">
    <source>
        <dbReference type="ARBA" id="ARBA00023157"/>
    </source>
</evidence>
<comment type="function">
    <text evidence="20">Ligand for members of the frizzled family of seven transmembrane receptors.</text>
</comment>
<feature type="coiled-coil region" evidence="21">
    <location>
        <begin position="613"/>
        <end position="640"/>
    </location>
</feature>
<dbReference type="InterPro" id="IPR011645">
    <property type="entry name" value="HNOB_dom_associated"/>
</dbReference>
<keyword evidence="24" id="KW-1185">Reference proteome</keyword>
<evidence type="ECO:0000256" key="7">
    <source>
        <dbReference type="ARBA" id="ARBA00022490"/>
    </source>
</evidence>
<dbReference type="Pfam" id="PF07700">
    <property type="entry name" value="HNOB"/>
    <property type="match status" value="1"/>
</dbReference>
<evidence type="ECO:0000256" key="13">
    <source>
        <dbReference type="ARBA" id="ARBA00023004"/>
    </source>
</evidence>
<dbReference type="EMBL" id="UPTC01000839">
    <property type="protein sequence ID" value="VBB30311.1"/>
    <property type="molecule type" value="Genomic_DNA"/>
</dbReference>
<evidence type="ECO:0000259" key="22">
    <source>
        <dbReference type="PROSITE" id="PS50125"/>
    </source>
</evidence>
<dbReference type="PANTHER" id="PTHR45655">
    <property type="entry name" value="GUANYLATE CYCLASE SOLUBLE SUBUNIT BETA-2"/>
    <property type="match status" value="1"/>
</dbReference>
<keyword evidence="18" id="KW-0449">Lipoprotein</keyword>
<dbReference type="Pfam" id="PF00110">
    <property type="entry name" value="wnt"/>
    <property type="match status" value="1"/>
</dbReference>
<feature type="domain" description="Guanylate cyclase" evidence="22">
    <location>
        <begin position="668"/>
        <end position="796"/>
    </location>
</feature>
<dbReference type="InterPro" id="IPR011644">
    <property type="entry name" value="Heme_NO-bd"/>
</dbReference>
<organism evidence="23 24">
    <name type="scientific">Acanthocheilonema viteae</name>
    <name type="common">Filarial nematode worm</name>
    <name type="synonym">Dipetalonema viteae</name>
    <dbReference type="NCBI Taxonomy" id="6277"/>
    <lineage>
        <taxon>Eukaryota</taxon>
        <taxon>Metazoa</taxon>
        <taxon>Ecdysozoa</taxon>
        <taxon>Nematoda</taxon>
        <taxon>Chromadorea</taxon>
        <taxon>Rhabditida</taxon>
        <taxon>Spirurina</taxon>
        <taxon>Spiruromorpha</taxon>
        <taxon>Filarioidea</taxon>
        <taxon>Onchocercidae</taxon>
        <taxon>Acanthocheilonema</taxon>
    </lineage>
</organism>
<keyword evidence="15" id="KW-0342">GTP-binding</keyword>
<gene>
    <name evidence="23" type="ORF">NAV_LOCUS5102</name>
</gene>
<accession>A0A498SEJ2</accession>
<name>A0A498SEJ2_ACAVI</name>
<evidence type="ECO:0000256" key="20">
    <source>
        <dbReference type="RuleBase" id="RU003500"/>
    </source>
</evidence>
<comment type="catalytic activity">
    <reaction evidence="1">
        <text>GTP = 3',5'-cyclic GMP + diphosphate</text>
        <dbReference type="Rhea" id="RHEA:13665"/>
        <dbReference type="ChEBI" id="CHEBI:33019"/>
        <dbReference type="ChEBI" id="CHEBI:37565"/>
        <dbReference type="ChEBI" id="CHEBI:57746"/>
        <dbReference type="EC" id="4.6.1.2"/>
    </reaction>
</comment>
<keyword evidence="13" id="KW-0408">Iron</keyword>
<dbReference type="CDD" id="cd19336">
    <property type="entry name" value="Wnt_Wnt4"/>
    <property type="match status" value="1"/>
</dbReference>
<keyword evidence="6 20" id="KW-0217">Developmental protein</keyword>
<evidence type="ECO:0000256" key="11">
    <source>
        <dbReference type="ARBA" id="ARBA00022687"/>
    </source>
</evidence>
<evidence type="ECO:0000256" key="21">
    <source>
        <dbReference type="SAM" id="Coils"/>
    </source>
</evidence>
<keyword evidence="12" id="KW-0547">Nucleotide-binding</keyword>
<evidence type="ECO:0000313" key="23">
    <source>
        <dbReference type="EMBL" id="VBB30311.1"/>
    </source>
</evidence>
<dbReference type="GO" id="GO:0070482">
    <property type="term" value="P:response to oxygen levels"/>
    <property type="evidence" value="ECO:0007669"/>
    <property type="project" value="TreeGrafter"/>
</dbReference>
<keyword evidence="7" id="KW-0963">Cytoplasm</keyword>
<protein>
    <recommendedName>
        <fullName evidence="20">Protein Wnt</fullName>
    </recommendedName>
</protein>
<keyword evidence="10" id="KW-0349">Heme</keyword>
<dbReference type="GO" id="GO:0005525">
    <property type="term" value="F:GTP binding"/>
    <property type="evidence" value="ECO:0007669"/>
    <property type="project" value="UniProtKB-KW"/>
</dbReference>
<dbReference type="SMART" id="SM00044">
    <property type="entry name" value="CYCc"/>
    <property type="match status" value="1"/>
</dbReference>
<keyword evidence="16" id="KW-1015">Disulfide bond</keyword>
<evidence type="ECO:0000256" key="9">
    <source>
        <dbReference type="ARBA" id="ARBA00022530"/>
    </source>
</evidence>
<keyword evidence="17" id="KW-0456">Lyase</keyword>
<evidence type="ECO:0000256" key="6">
    <source>
        <dbReference type="ARBA" id="ARBA00022473"/>
    </source>
</evidence>
<dbReference type="GO" id="GO:0016055">
    <property type="term" value="P:Wnt signaling pathway"/>
    <property type="evidence" value="ECO:0007669"/>
    <property type="project" value="UniProtKB-KW"/>
</dbReference>
<dbReference type="InterPro" id="IPR005817">
    <property type="entry name" value="Wnt"/>
</dbReference>
<dbReference type="SUPFAM" id="SSF55073">
    <property type="entry name" value="Nucleotide cyclase"/>
    <property type="match status" value="1"/>
</dbReference>
<dbReference type="GO" id="GO:0008074">
    <property type="term" value="C:guanylate cyclase complex, soluble"/>
    <property type="evidence" value="ECO:0007669"/>
    <property type="project" value="TreeGrafter"/>
</dbReference>
<dbReference type="PRINTS" id="PR01349">
    <property type="entry name" value="WNTPROTEIN"/>
</dbReference>
<dbReference type="FunFam" id="3.30.70.1230:FF:000007">
    <property type="entry name" value="Guanylate cyclase soluble subunit alpha-3"/>
    <property type="match status" value="1"/>
</dbReference>
<dbReference type="Gene3D" id="3.90.1520.10">
    <property type="entry name" value="H-NOX domain"/>
    <property type="match status" value="1"/>
</dbReference>
<dbReference type="InterPro" id="IPR038158">
    <property type="entry name" value="H-NOX_domain_sf"/>
</dbReference>
<keyword evidence="19" id="KW-0141">cGMP biosynthesis</keyword>
<comment type="cofactor">
    <cofactor evidence="2">
        <name>heme</name>
        <dbReference type="ChEBI" id="CHEBI:30413"/>
    </cofactor>
</comment>
<evidence type="ECO:0000256" key="10">
    <source>
        <dbReference type="ARBA" id="ARBA00022617"/>
    </source>
</evidence>
<sequence>MDSVRAGAQLAYSECQHQFQQRRWNCSIINPNTKEVFGDMILNRGTREAAFVHAISSAGIAYRITRDCSKGLIDKCGCDLSALKKTDQFNWNGCSDNVRYGVAVSRAFADAAERCKNQTLERKIMNLHNNNAGRQVLELNTRKQCKCHGLSGSCEMKTCWKSMPTFREIGKIIKDKFDGATEVAIVEEDNKPIMVRKNVNFRRHTKADLVYLESSPDYCEPDPEYGILGTHGRLCNVSSHGIDGCDLMCCYRGFDTRVRKVMDRNKAGGLKDDQIIENHRYCDEFTFRLIAGIVAFTGFTYEQLWENFGDFYVDYLCDNGWDKMLRSMSPDFMNFFNQLDSLHHFISFAIYKSTTKGPLFRCEKFERNSVLLHYYTNQCGIHPIIKGAARKVAKKFFDMEVKITLTDLIKCDVQYAGNTYQQEHTIYKIQDLTQRGLLWHESLQVINETNNILQVNKADFISLQPYHFIADRDCNLIQCGKGFYEHIPMELLAPGTRLERIFDIIWPQISFNFDMIHNLINALFILQLRTVLCNVKLNNVRRTKNQEKKKLRLKGQMIILEEKNRLLYIGSPDLNGISELFEYGIRLEAMPLHDLTSYVILLNQQRLSDIEKNMQLQAINAKMEEQIENMKCERIKTESLLHQLLPTFVITQLLDGKTVNACEYQEVTVMFGDVLNFHNVVLGCKPHEIIELLNELFTKLDRLIDKHSVYKVETVDDTYVAVTGIPEQTDNHCEILCHVALGIIFETRSIIDPITEKPLQIRLGINSGPVVAGIIGKKMPRYCLFGDTMNTASRMGSHGAPGRIHCSKAAFECAQKTGKFIFESRGMIKIKNKGAMETYFLKSSAKKSIWEITGIERNIDKHSIDGYAELEEGLKQNEVKNCQICTIF</sequence>
<evidence type="ECO:0000256" key="14">
    <source>
        <dbReference type="ARBA" id="ARBA00023054"/>
    </source>
</evidence>
<dbReference type="GO" id="GO:0004383">
    <property type="term" value="F:guanylate cyclase activity"/>
    <property type="evidence" value="ECO:0007669"/>
    <property type="project" value="UniProtKB-EC"/>
</dbReference>
<evidence type="ECO:0000256" key="4">
    <source>
        <dbReference type="ARBA" id="ARBA00004498"/>
    </source>
</evidence>
<dbReference type="InterPro" id="IPR001054">
    <property type="entry name" value="A/G_cyclase"/>
</dbReference>
<evidence type="ECO:0000256" key="15">
    <source>
        <dbReference type="ARBA" id="ARBA00023134"/>
    </source>
</evidence>
<dbReference type="AlphaFoldDB" id="A0A498SEJ2"/>
<dbReference type="SMART" id="SM00097">
    <property type="entry name" value="WNT1"/>
    <property type="match status" value="1"/>
</dbReference>
<keyword evidence="9" id="KW-0272">Extracellular matrix</keyword>
<dbReference type="GO" id="GO:0019934">
    <property type="term" value="P:cGMP-mediated signaling"/>
    <property type="evidence" value="ECO:0007669"/>
    <property type="project" value="TreeGrafter"/>
</dbReference>
<evidence type="ECO:0000256" key="12">
    <source>
        <dbReference type="ARBA" id="ARBA00022741"/>
    </source>
</evidence>
<dbReference type="InterPro" id="IPR024096">
    <property type="entry name" value="NO_sig/Golgi_transp_ligand-bd"/>
</dbReference>
<evidence type="ECO:0000256" key="19">
    <source>
        <dbReference type="ARBA" id="ARBA00023293"/>
    </source>
</evidence>
<dbReference type="Pfam" id="PF07701">
    <property type="entry name" value="HNOBA"/>
    <property type="match status" value="1"/>
</dbReference>
<evidence type="ECO:0000313" key="24">
    <source>
        <dbReference type="Proteomes" id="UP000276991"/>
    </source>
</evidence>
<dbReference type="Gene3D" id="6.10.250.780">
    <property type="match status" value="1"/>
</dbReference>
<dbReference type="GO" id="GO:0005102">
    <property type="term" value="F:signaling receptor binding"/>
    <property type="evidence" value="ECO:0007669"/>
    <property type="project" value="InterPro"/>
</dbReference>
<proteinExistence type="inferred from homology"/>
<evidence type="ECO:0000256" key="17">
    <source>
        <dbReference type="ARBA" id="ARBA00023239"/>
    </source>
</evidence>
<dbReference type="OrthoDB" id="6127067at2759"/>
<evidence type="ECO:0000256" key="2">
    <source>
        <dbReference type="ARBA" id="ARBA00001971"/>
    </source>
</evidence>
<comment type="subcellular location">
    <subcellularLocation>
        <location evidence="3">Cytoplasm</location>
    </subcellularLocation>
    <subcellularLocation>
        <location evidence="4 20">Secreted</location>
        <location evidence="4 20">Extracellular space</location>
        <location evidence="4 20">Extracellular matrix</location>
    </subcellularLocation>
</comment>
<evidence type="ECO:0000256" key="1">
    <source>
        <dbReference type="ARBA" id="ARBA00001436"/>
    </source>
</evidence>
<keyword evidence="14 21" id="KW-0175">Coiled coil</keyword>
<dbReference type="GO" id="GO:0020037">
    <property type="term" value="F:heme binding"/>
    <property type="evidence" value="ECO:0007669"/>
    <property type="project" value="InterPro"/>
</dbReference>
<dbReference type="Gene3D" id="3.30.70.1230">
    <property type="entry name" value="Nucleotide cyclase"/>
    <property type="match status" value="1"/>
</dbReference>
<dbReference type="STRING" id="6277.A0A498SEJ2"/>
<dbReference type="PANTHER" id="PTHR45655:SF13">
    <property type="entry name" value="SOLUBLE GUANYLATE CYCLASE GCY-32-RELATED"/>
    <property type="match status" value="1"/>
</dbReference>
<evidence type="ECO:0000256" key="18">
    <source>
        <dbReference type="ARBA" id="ARBA00023288"/>
    </source>
</evidence>
<keyword evidence="8" id="KW-0964">Secreted</keyword>
<dbReference type="PROSITE" id="PS50125">
    <property type="entry name" value="GUANYLATE_CYCLASE_2"/>
    <property type="match status" value="1"/>
</dbReference>